<dbReference type="PANTHER" id="PTHR43783:SF1">
    <property type="entry name" value="UDP-N-ACETYLGLUCOSAMINE 1-CARBOXYVINYLTRANSFERASE"/>
    <property type="match status" value="1"/>
</dbReference>
<feature type="compositionally biased region" description="Polar residues" evidence="1">
    <location>
        <begin position="1"/>
        <end position="29"/>
    </location>
</feature>
<dbReference type="STRING" id="1305764.R9PK65"/>
<feature type="compositionally biased region" description="Low complexity" evidence="1">
    <location>
        <begin position="325"/>
        <end position="335"/>
    </location>
</feature>
<protein>
    <recommendedName>
        <fullName evidence="2">Shikimate dehydrogenase substrate binding N-terminal domain-containing protein</fullName>
    </recommendedName>
</protein>
<dbReference type="HOGENOM" id="CLU_044063_1_0_1"/>
<dbReference type="Gene3D" id="3.40.50.720">
    <property type="entry name" value="NAD(P)-binding Rossmann-like Domain"/>
    <property type="match status" value="1"/>
</dbReference>
<dbReference type="RefSeq" id="XP_012192092.1">
    <property type="nucleotide sequence ID" value="XM_012336702.1"/>
</dbReference>
<feature type="region of interest" description="Disordered" evidence="1">
    <location>
        <begin position="321"/>
        <end position="344"/>
    </location>
</feature>
<dbReference type="SUPFAM" id="SSF53223">
    <property type="entry name" value="Aminoacid dehydrogenase-like, N-terminal domain"/>
    <property type="match status" value="1"/>
</dbReference>
<dbReference type="InterPro" id="IPR013708">
    <property type="entry name" value="Shikimate_DH-bd_N"/>
</dbReference>
<dbReference type="EMBL" id="DF238821">
    <property type="protein sequence ID" value="GAC98505.1"/>
    <property type="molecule type" value="Genomic_DNA"/>
</dbReference>
<dbReference type="Pfam" id="PF08501">
    <property type="entry name" value="Shikimate_dh_N"/>
    <property type="match status" value="1"/>
</dbReference>
<feature type="region of interest" description="Disordered" evidence="1">
    <location>
        <begin position="1"/>
        <end position="40"/>
    </location>
</feature>
<dbReference type="PANTHER" id="PTHR43783">
    <property type="entry name" value="UDP-N-ACETYLGLUCOSAMINE 1-CARBOXYVINYLTRANSFERASE"/>
    <property type="match status" value="1"/>
</dbReference>
<sequence>MSIENTAANATGGSDVATTAKPSPSSTKAVATPPPHPTPDQIAASARRYYLFGYPISHSASPAFQNLMLQSIEPIAFPGSESQSFHPTYSLQDTESIDAAHFRSLVRDDPLFAGAGVTMPLKVAVTANLGSKYVIDELSEAGKATQTVNTIVPTPQSAGKPRKMIGTNTDYLGIAHALLRGIADMNKEDRITKYLDPRLPYKARFVFPKNEQGKTCSAFIIGSGGTCRSAVYAVSQLGLSPIYLLNRDAEETQAVVDHFGASLDLRPLRSVEAWEAEEKKRQDGQVGPIACAVGAIPAFTPQTDSEKMVYTLAEKFFSTAPPPASSHAHTPATSTESSGETLVPLPLPAKRPFLDMCYKPRQTPLLTMAASLGWFSIGGVEAMVEQGLAQARMWAATAKAFADGKESFDPIPFAVKAGDEGPLGSEVEERARDMAKAMLDIKNLPVGDRVRVCFRRQMSVPRCPFLWSSVRDRRGSEFTSLRPHRTRPSNDPDMNRT</sequence>
<reference evidence="4" key="1">
    <citation type="journal article" date="2013" name="Genome Announc.">
        <title>Draft genome sequence of the basidiomycetous yeast-like fungus Pseudozyma hubeiensis SY62, which produces an abundant amount of the biosurfactant mannosylerythritol lipids.</title>
        <authorList>
            <person name="Konishi M."/>
            <person name="Hatada Y."/>
            <person name="Horiuchi J."/>
        </authorList>
    </citation>
    <scope>NUCLEOTIDE SEQUENCE [LARGE SCALE GENOMIC DNA]</scope>
    <source>
        <strain evidence="4">SY62</strain>
    </source>
</reference>
<dbReference type="eggNOG" id="KOG0692">
    <property type="taxonomic scope" value="Eukaryota"/>
</dbReference>
<dbReference type="InterPro" id="IPR046346">
    <property type="entry name" value="Aminoacid_DH-like_N_sf"/>
</dbReference>
<evidence type="ECO:0000256" key="1">
    <source>
        <dbReference type="SAM" id="MobiDB-lite"/>
    </source>
</evidence>
<dbReference type="CDD" id="cd01065">
    <property type="entry name" value="NAD_bind_Shikimate_DH"/>
    <property type="match status" value="1"/>
</dbReference>
<organism evidence="3 4">
    <name type="scientific">Pseudozyma hubeiensis (strain SY62)</name>
    <name type="common">Yeast</name>
    <dbReference type="NCBI Taxonomy" id="1305764"/>
    <lineage>
        <taxon>Eukaryota</taxon>
        <taxon>Fungi</taxon>
        <taxon>Dikarya</taxon>
        <taxon>Basidiomycota</taxon>
        <taxon>Ustilaginomycotina</taxon>
        <taxon>Ustilaginomycetes</taxon>
        <taxon>Ustilaginales</taxon>
        <taxon>Ustilaginaceae</taxon>
        <taxon>Pseudozyma</taxon>
    </lineage>
</organism>
<gene>
    <name evidence="3" type="ORF">PHSY_006099</name>
</gene>
<dbReference type="InterPro" id="IPR036291">
    <property type="entry name" value="NAD(P)-bd_dom_sf"/>
</dbReference>
<evidence type="ECO:0000313" key="3">
    <source>
        <dbReference type="EMBL" id="GAC98505.1"/>
    </source>
</evidence>
<feature type="region of interest" description="Disordered" evidence="1">
    <location>
        <begin position="477"/>
        <end position="497"/>
    </location>
</feature>
<dbReference type="GeneID" id="24111371"/>
<proteinExistence type="predicted"/>
<dbReference type="Gene3D" id="3.40.50.10860">
    <property type="entry name" value="Leucine Dehydrogenase, chain A, domain 1"/>
    <property type="match status" value="1"/>
</dbReference>
<dbReference type="OrthoDB" id="204377at2759"/>
<name>R9PK65_PSEHS</name>
<accession>R9PK65</accession>
<dbReference type="SUPFAM" id="SSF51735">
    <property type="entry name" value="NAD(P)-binding Rossmann-fold domains"/>
    <property type="match status" value="1"/>
</dbReference>
<feature type="compositionally biased region" description="Basic and acidic residues" evidence="1">
    <location>
        <begin position="488"/>
        <end position="497"/>
    </location>
</feature>
<evidence type="ECO:0000313" key="4">
    <source>
        <dbReference type="Proteomes" id="UP000014071"/>
    </source>
</evidence>
<dbReference type="AlphaFoldDB" id="R9PK65"/>
<dbReference type="InterPro" id="IPR050068">
    <property type="entry name" value="MurA_subfamily"/>
</dbReference>
<keyword evidence="4" id="KW-1185">Reference proteome</keyword>
<evidence type="ECO:0000259" key="2">
    <source>
        <dbReference type="Pfam" id="PF08501"/>
    </source>
</evidence>
<dbReference type="Proteomes" id="UP000014071">
    <property type="component" value="Unassembled WGS sequence"/>
</dbReference>
<feature type="domain" description="Shikimate dehydrogenase substrate binding N-terminal" evidence="2">
    <location>
        <begin position="51"/>
        <end position="151"/>
    </location>
</feature>
<dbReference type="GO" id="GO:0004764">
    <property type="term" value="F:shikimate 3-dehydrogenase (NADP+) activity"/>
    <property type="evidence" value="ECO:0007669"/>
    <property type="project" value="InterPro"/>
</dbReference>